<dbReference type="AlphaFoldDB" id="A0A6J1KGA6"/>
<reference evidence="4" key="1">
    <citation type="submission" date="2025-08" db="UniProtKB">
        <authorList>
            <consortium name="RefSeq"/>
        </authorList>
    </citation>
    <scope>IDENTIFICATION</scope>
    <source>
        <tissue evidence="4">Young leaves</tissue>
    </source>
</reference>
<evidence type="ECO:0000256" key="1">
    <source>
        <dbReference type="SAM" id="MobiDB-lite"/>
    </source>
</evidence>
<organism evidence="3 4">
    <name type="scientific">Cucurbita maxima</name>
    <name type="common">Pumpkin</name>
    <name type="synonym">Winter squash</name>
    <dbReference type="NCBI Taxonomy" id="3661"/>
    <lineage>
        <taxon>Eukaryota</taxon>
        <taxon>Viridiplantae</taxon>
        <taxon>Streptophyta</taxon>
        <taxon>Embryophyta</taxon>
        <taxon>Tracheophyta</taxon>
        <taxon>Spermatophyta</taxon>
        <taxon>Magnoliopsida</taxon>
        <taxon>eudicotyledons</taxon>
        <taxon>Gunneridae</taxon>
        <taxon>Pentapetalae</taxon>
        <taxon>rosids</taxon>
        <taxon>fabids</taxon>
        <taxon>Cucurbitales</taxon>
        <taxon>Cucurbitaceae</taxon>
        <taxon>Cucurbiteae</taxon>
        <taxon>Cucurbita</taxon>
    </lineage>
</organism>
<feature type="chain" id="PRO_5026887448" evidence="2">
    <location>
        <begin position="27"/>
        <end position="92"/>
    </location>
</feature>
<sequence>MAAPTHFLRLLVIFLGLHYNLLSSNAVPSSRSISLMHASNQYPQVSSNTHMVIANQEKVRHGRMTVELNDYPGSGANNRHTPGPQFRGCADC</sequence>
<gene>
    <name evidence="4" type="primary">LOC111495510</name>
</gene>
<feature type="region of interest" description="Disordered" evidence="1">
    <location>
        <begin position="69"/>
        <end position="92"/>
    </location>
</feature>
<dbReference type="RefSeq" id="XP_023001352.1">
    <property type="nucleotide sequence ID" value="XM_023145584.1"/>
</dbReference>
<evidence type="ECO:0000313" key="3">
    <source>
        <dbReference type="Proteomes" id="UP000504608"/>
    </source>
</evidence>
<keyword evidence="2" id="KW-0732">Signal</keyword>
<evidence type="ECO:0000256" key="2">
    <source>
        <dbReference type="SAM" id="SignalP"/>
    </source>
</evidence>
<feature type="signal peptide" evidence="2">
    <location>
        <begin position="1"/>
        <end position="26"/>
    </location>
</feature>
<accession>A0A6J1KGA6</accession>
<protein>
    <submittedName>
        <fullName evidence="4">Uncharacterized protein LOC111495510</fullName>
    </submittedName>
</protein>
<proteinExistence type="predicted"/>
<dbReference type="Proteomes" id="UP000504608">
    <property type="component" value="Unplaced"/>
</dbReference>
<evidence type="ECO:0000313" key="4">
    <source>
        <dbReference type="RefSeq" id="XP_023001352.1"/>
    </source>
</evidence>
<keyword evidence="3" id="KW-1185">Reference proteome</keyword>
<dbReference type="GeneID" id="111495510"/>
<dbReference type="OrthoDB" id="747636at2759"/>
<name>A0A6J1KGA6_CUCMA</name>
<dbReference type="PANTHER" id="PTHR33474">
    <property type="entry name" value="TRANSMEMBRANE PROTEIN"/>
    <property type="match status" value="1"/>
</dbReference>
<dbReference type="PANTHER" id="PTHR33474:SF2">
    <property type="entry name" value="TRANSMEMBRANE PROTEIN"/>
    <property type="match status" value="1"/>
</dbReference>
<dbReference type="KEGG" id="cmax:111495510"/>